<feature type="compositionally biased region" description="Low complexity" evidence="1">
    <location>
        <begin position="292"/>
        <end position="305"/>
    </location>
</feature>
<organism evidence="2 3">
    <name type="scientific">Allokutzneria multivorans</name>
    <dbReference type="NCBI Taxonomy" id="1142134"/>
    <lineage>
        <taxon>Bacteria</taxon>
        <taxon>Bacillati</taxon>
        <taxon>Actinomycetota</taxon>
        <taxon>Actinomycetes</taxon>
        <taxon>Pseudonocardiales</taxon>
        <taxon>Pseudonocardiaceae</taxon>
        <taxon>Allokutzneria</taxon>
    </lineage>
</organism>
<sequence>MGDDAPSVLPSAQEMGQWASITIVAAVMLGRLRHAREAEGRLAFSDKENSARVAEHLKHPVLRAMSEDEQSEWQRRVPSELITQGSTEPFTVWTAEMARPANGSPPEWGVEAHVWEDGKAIKDLFVVVADANDALAMTDYLQKNGNAETLGRLHQLARHAGGRFTSQARVLQPGASEPAPEEFVLTEQEWIAALRRQLPPDIARMVIQSDPRQPRHDVWLELHRLADSEVRRVGALPDRLAEIVATRPKWHQPSDDPPSLAYWAITQRRENPGYLSFVTSASANRANASPGANSATTANADASSATRTSLRLVEVHSREQARQWAQRLSPGNPEHRMEAKAGFGEWGDDVNAMLAMRFPGLLDDINKAVRARRPRAENAPVVVDDSGIDAQRARTLIADVERLDPQRRNDRLAAATMLGRVPDPISHLIAAKFAGDESIKAKIDELYPDGIPDVDLAAWLQRAEQHENAAAAHARTVDDPRTARREDSDGRVESHEEHASAARQRGIAAAASQQRRPGPRPEPTPQRAPSRRP</sequence>
<comment type="caution">
    <text evidence="2">The sequence shown here is derived from an EMBL/GenBank/DDBJ whole genome shotgun (WGS) entry which is preliminary data.</text>
</comment>
<feature type="region of interest" description="Disordered" evidence="1">
    <location>
        <begin position="285"/>
        <end position="305"/>
    </location>
</feature>
<feature type="compositionally biased region" description="Low complexity" evidence="1">
    <location>
        <begin position="501"/>
        <end position="516"/>
    </location>
</feature>
<name>A0ABP7SC64_9PSEU</name>
<dbReference type="Proteomes" id="UP001501747">
    <property type="component" value="Unassembled WGS sequence"/>
</dbReference>
<feature type="region of interest" description="Disordered" evidence="1">
    <location>
        <begin position="467"/>
        <end position="533"/>
    </location>
</feature>
<protein>
    <submittedName>
        <fullName evidence="2">Uncharacterized protein</fullName>
    </submittedName>
</protein>
<reference evidence="3" key="1">
    <citation type="journal article" date="2019" name="Int. J. Syst. Evol. Microbiol.">
        <title>The Global Catalogue of Microorganisms (GCM) 10K type strain sequencing project: providing services to taxonomists for standard genome sequencing and annotation.</title>
        <authorList>
            <consortium name="The Broad Institute Genomics Platform"/>
            <consortium name="The Broad Institute Genome Sequencing Center for Infectious Disease"/>
            <person name="Wu L."/>
            <person name="Ma J."/>
        </authorList>
    </citation>
    <scope>NUCLEOTIDE SEQUENCE [LARGE SCALE GENOMIC DNA]</scope>
    <source>
        <strain evidence="3">JCM 17342</strain>
    </source>
</reference>
<feature type="compositionally biased region" description="Basic and acidic residues" evidence="1">
    <location>
        <begin position="475"/>
        <end position="500"/>
    </location>
</feature>
<gene>
    <name evidence="2" type="ORF">GCM10022247_34830</name>
</gene>
<dbReference type="EMBL" id="BAABAL010000012">
    <property type="protein sequence ID" value="GAA4009727.1"/>
    <property type="molecule type" value="Genomic_DNA"/>
</dbReference>
<evidence type="ECO:0000313" key="3">
    <source>
        <dbReference type="Proteomes" id="UP001501747"/>
    </source>
</evidence>
<evidence type="ECO:0000256" key="1">
    <source>
        <dbReference type="SAM" id="MobiDB-lite"/>
    </source>
</evidence>
<proteinExistence type="predicted"/>
<keyword evidence="3" id="KW-1185">Reference proteome</keyword>
<evidence type="ECO:0000313" key="2">
    <source>
        <dbReference type="EMBL" id="GAA4009727.1"/>
    </source>
</evidence>
<accession>A0ABP7SC64</accession>